<dbReference type="GO" id="GO:0060003">
    <property type="term" value="P:copper ion export"/>
    <property type="evidence" value="ECO:0007669"/>
    <property type="project" value="TreeGrafter"/>
</dbReference>
<sequence>MIPCPIPSARTAAAALVALALLAPDLAAQPQDGTGPLLTMSEAQQGALGITVGRAEPVTQAFSAPLPGQVVVPNADKQMVTVGAAGVVERMLVAQGERVEKGQVLAELQSPELVQIQRGYIQALLALDLAEREADRDRRLRDEGIISERRLQESENALDDARARRDEQRQSLLLAGLTQADLNRLTERREFDSRLVLRAPIAGMVVSQRATVGERLERAAPVYELAQIARLQLEIHAPIDSCRQFTEGLAVSIQGGAAQGRVMAVGCIVHRIDQGVLVRAEVTEGLDALRPGQLIEAEIARALDDGEGWRVPRSAVVRRDGRTYLFVAEAGGFRPLAVEVVAREPDSLVVRAALAGDDRIATGGSSALKGVWAETGAQ</sequence>
<dbReference type="RefSeq" id="WP_132707326.1">
    <property type="nucleotide sequence ID" value="NZ_JACIGF010000002.1"/>
</dbReference>
<dbReference type="OrthoDB" id="9806939at2"/>
<dbReference type="GO" id="GO:0015679">
    <property type="term" value="P:plasma membrane copper ion transport"/>
    <property type="evidence" value="ECO:0007669"/>
    <property type="project" value="TreeGrafter"/>
</dbReference>
<evidence type="ECO:0000259" key="3">
    <source>
        <dbReference type="Pfam" id="PF25973"/>
    </source>
</evidence>
<accession>A0A4R2PPL8</accession>
<dbReference type="Gene3D" id="1.10.287.470">
    <property type="entry name" value="Helix hairpin bin"/>
    <property type="match status" value="1"/>
</dbReference>
<keyword evidence="5" id="KW-1185">Reference proteome</keyword>
<feature type="chain" id="PRO_5020285084" evidence="2">
    <location>
        <begin position="28"/>
        <end position="378"/>
    </location>
</feature>
<dbReference type="InterPro" id="IPR051909">
    <property type="entry name" value="MFP_Cation_Efflux"/>
</dbReference>
<dbReference type="Proteomes" id="UP000295399">
    <property type="component" value="Unassembled WGS sequence"/>
</dbReference>
<dbReference type="GO" id="GO:0030288">
    <property type="term" value="C:outer membrane-bounded periplasmic space"/>
    <property type="evidence" value="ECO:0007669"/>
    <property type="project" value="TreeGrafter"/>
</dbReference>
<proteinExistence type="predicted"/>
<name>A0A4R2PPL8_RHOSA</name>
<dbReference type="EMBL" id="SLXO01000002">
    <property type="protein sequence ID" value="TCP37703.1"/>
    <property type="molecule type" value="Genomic_DNA"/>
</dbReference>
<evidence type="ECO:0000313" key="5">
    <source>
        <dbReference type="Proteomes" id="UP000295399"/>
    </source>
</evidence>
<protein>
    <submittedName>
        <fullName evidence="4">Cobalt-zinc-cadmium efflux system membrane fusion protein</fullName>
    </submittedName>
</protein>
<dbReference type="Pfam" id="PF25973">
    <property type="entry name" value="BSH_CzcB"/>
    <property type="match status" value="1"/>
</dbReference>
<organism evidence="4 5">
    <name type="scientific">Rhodothalassium salexigens DSM 2132</name>
    <dbReference type="NCBI Taxonomy" id="1188247"/>
    <lineage>
        <taxon>Bacteria</taxon>
        <taxon>Pseudomonadati</taxon>
        <taxon>Pseudomonadota</taxon>
        <taxon>Alphaproteobacteria</taxon>
        <taxon>Rhodothalassiales</taxon>
        <taxon>Rhodothalassiaceae</taxon>
        <taxon>Rhodothalassium</taxon>
    </lineage>
</organism>
<dbReference type="AlphaFoldDB" id="A0A4R2PPL8"/>
<dbReference type="InParanoid" id="A0A4R2PPL8"/>
<feature type="domain" description="CzcB-like barrel-sandwich hybrid" evidence="3">
    <location>
        <begin position="79"/>
        <end position="226"/>
    </location>
</feature>
<feature type="signal peptide" evidence="2">
    <location>
        <begin position="1"/>
        <end position="27"/>
    </location>
</feature>
<dbReference type="Gene3D" id="2.40.50.100">
    <property type="match status" value="1"/>
</dbReference>
<dbReference type="Gene3D" id="2.40.30.170">
    <property type="match status" value="1"/>
</dbReference>
<dbReference type="Gene3D" id="2.40.420.20">
    <property type="match status" value="1"/>
</dbReference>
<dbReference type="PANTHER" id="PTHR30097:SF4">
    <property type="entry name" value="SLR6042 PROTEIN"/>
    <property type="match status" value="1"/>
</dbReference>
<evidence type="ECO:0000313" key="4">
    <source>
        <dbReference type="EMBL" id="TCP37703.1"/>
    </source>
</evidence>
<dbReference type="InterPro" id="IPR058647">
    <property type="entry name" value="BSH_CzcB-like"/>
</dbReference>
<dbReference type="PANTHER" id="PTHR30097">
    <property type="entry name" value="CATION EFFLUX SYSTEM PROTEIN CUSB"/>
    <property type="match status" value="1"/>
</dbReference>
<keyword evidence="1" id="KW-0813">Transport</keyword>
<dbReference type="SUPFAM" id="SSF111369">
    <property type="entry name" value="HlyD-like secretion proteins"/>
    <property type="match status" value="1"/>
</dbReference>
<evidence type="ECO:0000256" key="1">
    <source>
        <dbReference type="ARBA" id="ARBA00022448"/>
    </source>
</evidence>
<evidence type="ECO:0000256" key="2">
    <source>
        <dbReference type="SAM" id="SignalP"/>
    </source>
</evidence>
<reference evidence="4 5" key="1">
    <citation type="submission" date="2019-03" db="EMBL/GenBank/DDBJ databases">
        <title>Genomic Encyclopedia of Type Strains, Phase IV (KMG-IV): sequencing the most valuable type-strain genomes for metagenomic binning, comparative biology and taxonomic classification.</title>
        <authorList>
            <person name="Goeker M."/>
        </authorList>
    </citation>
    <scope>NUCLEOTIDE SEQUENCE [LARGE SCALE GENOMIC DNA]</scope>
    <source>
        <strain evidence="4 5">DSM 2132</strain>
    </source>
</reference>
<dbReference type="GO" id="GO:0046914">
    <property type="term" value="F:transition metal ion binding"/>
    <property type="evidence" value="ECO:0007669"/>
    <property type="project" value="TreeGrafter"/>
</dbReference>
<comment type="caution">
    <text evidence="4">The sequence shown here is derived from an EMBL/GenBank/DDBJ whole genome shotgun (WGS) entry which is preliminary data.</text>
</comment>
<gene>
    <name evidence="4" type="ORF">EV659_102109</name>
</gene>
<keyword evidence="2" id="KW-0732">Signal</keyword>